<keyword evidence="2" id="KW-1185">Reference proteome</keyword>
<dbReference type="Proteomes" id="UP000007360">
    <property type="component" value="Unassembled WGS sequence"/>
</dbReference>
<accession>K2QAG6</accession>
<comment type="caution">
    <text evidence="1">The sequence shown here is derived from an EMBL/GenBank/DDBJ whole genome shotgun (WGS) entry which is preliminary data.</text>
</comment>
<dbReference type="PATRIC" id="fig|1204725.3.peg.2231"/>
<name>K2QAG6_METFP</name>
<dbReference type="AlphaFoldDB" id="K2QAG6"/>
<dbReference type="EMBL" id="AMPO01000011">
    <property type="protein sequence ID" value="EKF84941.1"/>
    <property type="molecule type" value="Genomic_DNA"/>
</dbReference>
<proteinExistence type="predicted"/>
<protein>
    <submittedName>
        <fullName evidence="1">Uncharacterized protein</fullName>
    </submittedName>
</protein>
<reference evidence="1 2" key="1">
    <citation type="journal article" date="2012" name="J. Bacteriol.">
        <title>Draft genome sequence of Methanobacterium formicicum DSM 3637, an archaebacterium isolated from the methane producer amoeba Pelomyxa palustris.</title>
        <authorList>
            <person name="Gutierrez G."/>
        </authorList>
    </citation>
    <scope>NUCLEOTIDE SEQUENCE [LARGE SCALE GENOMIC DNA]</scope>
    <source>
        <strain evidence="2">DSM 3637 / PP1</strain>
    </source>
</reference>
<organism evidence="1 2">
    <name type="scientific">Methanobacterium formicicum (strain DSM 3637 / PP1)</name>
    <dbReference type="NCBI Taxonomy" id="1204725"/>
    <lineage>
        <taxon>Archaea</taxon>
        <taxon>Methanobacteriati</taxon>
        <taxon>Methanobacteriota</taxon>
        <taxon>Methanomada group</taxon>
        <taxon>Methanobacteria</taxon>
        <taxon>Methanobacteriales</taxon>
        <taxon>Methanobacteriaceae</taxon>
        <taxon>Methanobacterium</taxon>
    </lineage>
</organism>
<gene>
    <name evidence="1" type="ORF">A994_11107</name>
</gene>
<evidence type="ECO:0000313" key="2">
    <source>
        <dbReference type="Proteomes" id="UP000007360"/>
    </source>
</evidence>
<dbReference type="RefSeq" id="WP_004031701.1">
    <property type="nucleotide sequence ID" value="NZ_AMPO01000011.1"/>
</dbReference>
<evidence type="ECO:0000313" key="1">
    <source>
        <dbReference type="EMBL" id="EKF84941.1"/>
    </source>
</evidence>
<sequence length="277" mass="32045">MGKKNEPIKANEIEEHLKTNFDDFYQVFLQNMISSIPAPFGPFFSAIFSTVICPAPITDKISRLLIQFGNDIEELQENGLVDIEELIKDPIFTSELLYAIQIAMRNTQKEHHKALQYALLNSALSNPPDQDIRKMFFNYIDSFNSTHFKLLKFFHEQQKTSEWVDELVETFCHDDSFYNKVGEQCQPSDHGAMKTMKFAFGDVLKYEFLNQYNDDEIELLFLLFNQSIKDINSNYMIGLSPEQPMYVLVGESGNIGPRLEKPGKLFMNFITSPLDFE</sequence>